<protein>
    <submittedName>
        <fullName evidence="1">Uncharacterized protein</fullName>
    </submittedName>
</protein>
<accession>A0A6C0IGL4</accession>
<dbReference type="AlphaFoldDB" id="A0A6C0IGL4"/>
<organism evidence="1">
    <name type="scientific">viral metagenome</name>
    <dbReference type="NCBI Taxonomy" id="1070528"/>
    <lineage>
        <taxon>unclassified sequences</taxon>
        <taxon>metagenomes</taxon>
        <taxon>organismal metagenomes</taxon>
    </lineage>
</organism>
<sequence length="87" mass="10192">MEKSDTLKEDDLVQMILRQTNYSEAEAKDKLKEFNNDAILVIKSYFGIAEKKVPEKIKSVNQEIYKQFRLKLDNSMKEYRDSKGGNL</sequence>
<name>A0A6C0IGL4_9ZZZZ</name>
<evidence type="ECO:0000313" key="1">
    <source>
        <dbReference type="EMBL" id="QHT91665.1"/>
    </source>
</evidence>
<proteinExistence type="predicted"/>
<dbReference type="EMBL" id="MN740167">
    <property type="protein sequence ID" value="QHT91665.1"/>
    <property type="molecule type" value="Genomic_DNA"/>
</dbReference>
<reference evidence="1" key="1">
    <citation type="journal article" date="2020" name="Nature">
        <title>Giant virus diversity and host interactions through global metagenomics.</title>
        <authorList>
            <person name="Schulz F."/>
            <person name="Roux S."/>
            <person name="Paez-Espino D."/>
            <person name="Jungbluth S."/>
            <person name="Walsh D.A."/>
            <person name="Denef V.J."/>
            <person name="McMahon K.D."/>
            <person name="Konstantinidis K.T."/>
            <person name="Eloe-Fadrosh E.A."/>
            <person name="Kyrpides N.C."/>
            <person name="Woyke T."/>
        </authorList>
    </citation>
    <scope>NUCLEOTIDE SEQUENCE</scope>
    <source>
        <strain evidence="1">GVMAG-M-3300023184-86</strain>
    </source>
</reference>